<dbReference type="GO" id="GO:0005634">
    <property type="term" value="C:nucleus"/>
    <property type="evidence" value="ECO:0007669"/>
    <property type="project" value="UniProtKB-SubCell"/>
</dbReference>
<evidence type="ECO:0000259" key="2">
    <source>
        <dbReference type="Pfam" id="PF05225"/>
    </source>
</evidence>
<dbReference type="AlphaFoldDB" id="A0AAW1UQ03"/>
<evidence type="ECO:0000313" key="3">
    <source>
        <dbReference type="EMBL" id="KAK9885582.1"/>
    </source>
</evidence>
<name>A0AAW1UQ03_9CUCU</name>
<gene>
    <name evidence="3" type="ORF">WA026_012340</name>
</gene>
<evidence type="ECO:0000256" key="1">
    <source>
        <dbReference type="ARBA" id="ARBA00004123"/>
    </source>
</evidence>
<dbReference type="Pfam" id="PF05225">
    <property type="entry name" value="HTH_psq"/>
    <property type="match status" value="1"/>
</dbReference>
<keyword evidence="4" id="KW-1185">Reference proteome</keyword>
<protein>
    <recommendedName>
        <fullName evidence="2">HTH psq-type domain-containing protein</fullName>
    </recommendedName>
</protein>
<dbReference type="Proteomes" id="UP001431783">
    <property type="component" value="Unassembled WGS sequence"/>
</dbReference>
<dbReference type="InterPro" id="IPR007889">
    <property type="entry name" value="HTH_Psq"/>
</dbReference>
<accession>A0AAW1UQ03</accession>
<sequence length="111" mass="12728">MAPKAKPGPTERKKWDPDKMKATVTDVREKQMGYLKASKKFAVPRSSFFRLANNKLEDVSQAVLTKLGRKPVFSRELDDELVKYLEEMENMYYGLKKKLCLFSSLSACSSQ</sequence>
<dbReference type="SUPFAM" id="SSF46689">
    <property type="entry name" value="Homeodomain-like"/>
    <property type="match status" value="1"/>
</dbReference>
<organism evidence="3 4">
    <name type="scientific">Henosepilachna vigintioctopunctata</name>
    <dbReference type="NCBI Taxonomy" id="420089"/>
    <lineage>
        <taxon>Eukaryota</taxon>
        <taxon>Metazoa</taxon>
        <taxon>Ecdysozoa</taxon>
        <taxon>Arthropoda</taxon>
        <taxon>Hexapoda</taxon>
        <taxon>Insecta</taxon>
        <taxon>Pterygota</taxon>
        <taxon>Neoptera</taxon>
        <taxon>Endopterygota</taxon>
        <taxon>Coleoptera</taxon>
        <taxon>Polyphaga</taxon>
        <taxon>Cucujiformia</taxon>
        <taxon>Coccinelloidea</taxon>
        <taxon>Coccinellidae</taxon>
        <taxon>Epilachninae</taxon>
        <taxon>Epilachnini</taxon>
        <taxon>Henosepilachna</taxon>
    </lineage>
</organism>
<dbReference type="InterPro" id="IPR009057">
    <property type="entry name" value="Homeodomain-like_sf"/>
</dbReference>
<evidence type="ECO:0000313" key="4">
    <source>
        <dbReference type="Proteomes" id="UP001431783"/>
    </source>
</evidence>
<dbReference type="GO" id="GO:0003677">
    <property type="term" value="F:DNA binding"/>
    <property type="evidence" value="ECO:0007669"/>
    <property type="project" value="InterPro"/>
</dbReference>
<proteinExistence type="predicted"/>
<reference evidence="3 4" key="1">
    <citation type="submission" date="2023-03" db="EMBL/GenBank/DDBJ databases">
        <title>Genome insight into feeding habits of ladybird beetles.</title>
        <authorList>
            <person name="Li H.-S."/>
            <person name="Huang Y.-H."/>
            <person name="Pang H."/>
        </authorList>
    </citation>
    <scope>NUCLEOTIDE SEQUENCE [LARGE SCALE GENOMIC DNA]</scope>
    <source>
        <strain evidence="3">SYSU_2023b</strain>
        <tissue evidence="3">Whole body</tissue>
    </source>
</reference>
<comment type="caution">
    <text evidence="3">The sequence shown here is derived from an EMBL/GenBank/DDBJ whole genome shotgun (WGS) entry which is preliminary data.</text>
</comment>
<feature type="domain" description="HTH psq-type" evidence="2">
    <location>
        <begin position="16"/>
        <end position="49"/>
    </location>
</feature>
<dbReference type="Gene3D" id="1.10.10.60">
    <property type="entry name" value="Homeodomain-like"/>
    <property type="match status" value="1"/>
</dbReference>
<comment type="subcellular location">
    <subcellularLocation>
        <location evidence="1">Nucleus</location>
    </subcellularLocation>
</comment>
<dbReference type="EMBL" id="JARQZJ010000096">
    <property type="protein sequence ID" value="KAK9885582.1"/>
    <property type="molecule type" value="Genomic_DNA"/>
</dbReference>